<keyword evidence="9" id="KW-0963">Cytoplasm</keyword>
<dbReference type="PANTHER" id="PTHR21235:SF2">
    <property type="entry name" value="IMIDAZOLE GLYCEROL PHOSPHATE SYNTHASE HISHF"/>
    <property type="match status" value="1"/>
</dbReference>
<evidence type="ECO:0000313" key="11">
    <source>
        <dbReference type="EMBL" id="MBM6806951.1"/>
    </source>
</evidence>
<dbReference type="Gene3D" id="3.20.20.70">
    <property type="entry name" value="Aldolase class I"/>
    <property type="match status" value="1"/>
</dbReference>
<evidence type="ECO:0000256" key="6">
    <source>
        <dbReference type="ARBA" id="ARBA00023239"/>
    </source>
</evidence>
<dbReference type="InterPro" id="IPR006062">
    <property type="entry name" value="His_biosynth"/>
</dbReference>
<name>A0ABS2FA29_9BACE</name>
<evidence type="ECO:0000256" key="3">
    <source>
        <dbReference type="ARBA" id="ARBA00011152"/>
    </source>
</evidence>
<comment type="caution">
    <text evidence="11">The sequence shown here is derived from an EMBL/GenBank/DDBJ whole genome shotgun (WGS) entry which is preliminary data.</text>
</comment>
<evidence type="ECO:0000256" key="10">
    <source>
        <dbReference type="RuleBase" id="RU003657"/>
    </source>
</evidence>
<comment type="function">
    <text evidence="7 9">IGPS catalyzes the conversion of PRFAR and glutamine to IGP, AICAR and glutamate. The HisF subunit catalyzes the cyclization activity that produces IGP and AICAR from PRFAR using the ammonia provided by the HisH subunit.</text>
</comment>
<dbReference type="RefSeq" id="WP_204500838.1">
    <property type="nucleotide sequence ID" value="NZ_JACJKJ010000012.1"/>
</dbReference>
<dbReference type="PANTHER" id="PTHR21235">
    <property type="entry name" value="IMIDAZOLE GLYCEROL PHOSPHATE SYNTHASE SUBUNIT HISF/H IGP SYNTHASE SUBUNIT HISF/H"/>
    <property type="match status" value="1"/>
</dbReference>
<dbReference type="Proteomes" id="UP000782117">
    <property type="component" value="Unassembled WGS sequence"/>
</dbReference>
<reference evidence="11 12" key="1">
    <citation type="journal article" date="2021" name="Sci. Rep.">
        <title>The distribution of antibiotic resistance genes in chicken gut microbiota commensals.</title>
        <authorList>
            <person name="Juricova H."/>
            <person name="Matiasovicova J."/>
            <person name="Kubasova T."/>
            <person name="Cejkova D."/>
            <person name="Rychlik I."/>
        </authorList>
    </citation>
    <scope>NUCLEOTIDE SEQUENCE [LARGE SCALE GENOMIC DNA]</scope>
    <source>
        <strain evidence="11 12">An768</strain>
    </source>
</reference>
<keyword evidence="5 9" id="KW-0368">Histidine biosynthesis</keyword>
<keyword evidence="12" id="KW-1185">Reference proteome</keyword>
<comment type="subcellular location">
    <subcellularLocation>
        <location evidence="9">Cytoplasm</location>
    </subcellularLocation>
</comment>
<evidence type="ECO:0000256" key="5">
    <source>
        <dbReference type="ARBA" id="ARBA00023102"/>
    </source>
</evidence>
<dbReference type="HAMAP" id="MF_01013">
    <property type="entry name" value="HisF"/>
    <property type="match status" value="1"/>
</dbReference>
<comment type="catalytic activity">
    <reaction evidence="8 9">
        <text>5-[(5-phospho-1-deoxy-D-ribulos-1-ylimino)methylamino]-1-(5-phospho-beta-D-ribosyl)imidazole-4-carboxamide + L-glutamine = D-erythro-1-(imidazol-4-yl)glycerol 3-phosphate + 5-amino-1-(5-phospho-beta-D-ribosyl)imidazole-4-carboxamide + L-glutamate + H(+)</text>
        <dbReference type="Rhea" id="RHEA:24793"/>
        <dbReference type="ChEBI" id="CHEBI:15378"/>
        <dbReference type="ChEBI" id="CHEBI:29985"/>
        <dbReference type="ChEBI" id="CHEBI:58278"/>
        <dbReference type="ChEBI" id="CHEBI:58359"/>
        <dbReference type="ChEBI" id="CHEBI:58475"/>
        <dbReference type="ChEBI" id="CHEBI:58525"/>
        <dbReference type="EC" id="4.3.2.10"/>
    </reaction>
</comment>
<dbReference type="Pfam" id="PF00977">
    <property type="entry name" value="His_biosynth"/>
    <property type="match status" value="1"/>
</dbReference>
<comment type="pathway">
    <text evidence="1 9">Amino-acid biosynthesis; L-histidine biosynthesis; L-histidine from 5-phospho-alpha-D-ribose 1-diphosphate: step 5/9.</text>
</comment>
<gene>
    <name evidence="9 11" type="primary">hisF</name>
    <name evidence="11" type="ORF">H6A24_10680</name>
</gene>
<evidence type="ECO:0000256" key="8">
    <source>
        <dbReference type="ARBA" id="ARBA00047838"/>
    </source>
</evidence>
<dbReference type="EMBL" id="JACJKJ010000012">
    <property type="protein sequence ID" value="MBM6806951.1"/>
    <property type="molecule type" value="Genomic_DNA"/>
</dbReference>
<keyword evidence="6 9" id="KW-0456">Lyase</keyword>
<evidence type="ECO:0000313" key="12">
    <source>
        <dbReference type="Proteomes" id="UP000782117"/>
    </source>
</evidence>
<protein>
    <recommendedName>
        <fullName evidence="9">Imidazole glycerol phosphate synthase subunit HisF</fullName>
        <ecNumber evidence="9">4.3.2.10</ecNumber>
    </recommendedName>
    <alternativeName>
        <fullName evidence="9">IGP synthase cyclase subunit</fullName>
    </alternativeName>
    <alternativeName>
        <fullName evidence="9">IGP synthase subunit HisF</fullName>
    </alternativeName>
    <alternativeName>
        <fullName evidence="9">ImGP synthase subunit HisF</fullName>
        <shortName evidence="9">IGPS subunit HisF</shortName>
    </alternativeName>
</protein>
<evidence type="ECO:0000256" key="2">
    <source>
        <dbReference type="ARBA" id="ARBA00009667"/>
    </source>
</evidence>
<evidence type="ECO:0000256" key="9">
    <source>
        <dbReference type="HAMAP-Rule" id="MF_01013"/>
    </source>
</evidence>
<comment type="similarity">
    <text evidence="2 9 10">Belongs to the HisA/HisF family.</text>
</comment>
<proteinExistence type="inferred from homology"/>
<keyword evidence="4 9" id="KW-0028">Amino-acid biosynthesis</keyword>
<dbReference type="CDD" id="cd04731">
    <property type="entry name" value="HisF"/>
    <property type="match status" value="1"/>
</dbReference>
<feature type="active site" evidence="9">
    <location>
        <position position="11"/>
    </location>
</feature>
<dbReference type="EC" id="4.3.2.10" evidence="9"/>
<comment type="subunit">
    <text evidence="3 9">Heterodimer of HisH and HisF.</text>
</comment>
<dbReference type="GO" id="GO:0016829">
    <property type="term" value="F:lyase activity"/>
    <property type="evidence" value="ECO:0007669"/>
    <property type="project" value="UniProtKB-KW"/>
</dbReference>
<feature type="active site" evidence="9">
    <location>
        <position position="130"/>
    </location>
</feature>
<accession>A0ABS2FA29</accession>
<evidence type="ECO:0000256" key="7">
    <source>
        <dbReference type="ARBA" id="ARBA00025475"/>
    </source>
</evidence>
<evidence type="ECO:0000256" key="4">
    <source>
        <dbReference type="ARBA" id="ARBA00022605"/>
    </source>
</evidence>
<dbReference type="SUPFAM" id="SSF51366">
    <property type="entry name" value="Ribulose-phoshate binding barrel"/>
    <property type="match status" value="1"/>
</dbReference>
<dbReference type="InterPro" id="IPR011060">
    <property type="entry name" value="RibuloseP-bd_barrel"/>
</dbReference>
<organism evidence="11 12">
    <name type="scientific">Bacteroides caecicola</name>
    <dbReference type="NCBI Taxonomy" id="1462569"/>
    <lineage>
        <taxon>Bacteria</taxon>
        <taxon>Pseudomonadati</taxon>
        <taxon>Bacteroidota</taxon>
        <taxon>Bacteroidia</taxon>
        <taxon>Bacteroidales</taxon>
        <taxon>Bacteroidaceae</taxon>
        <taxon>Bacteroides</taxon>
    </lineage>
</organism>
<dbReference type="InterPro" id="IPR013785">
    <property type="entry name" value="Aldolase_TIM"/>
</dbReference>
<sequence>MLAKRIIPCLDIKDGQTVKGTNFVNLREAGDPVELGKMYSEQGADELVYLDITASHEGRKTFTDLVRRIAAEINIPFTVGGGIGELADVDRLLNAGADKVSVNSAAIRNPQLVNDIAKHFGSQVCVVAIDVRQTPQGWKCYLNGGRLETDRYLMDWAKEVNDRGAGEILFTSMDHDGVKNGYANAALAELSESLTIPVIASGGAGKKEHFRDAFLEGKADAALAASVFHFGEIPIPELKAYLRSEGINIR</sequence>
<evidence type="ECO:0000256" key="1">
    <source>
        <dbReference type="ARBA" id="ARBA00005091"/>
    </source>
</evidence>
<dbReference type="NCBIfam" id="TIGR00735">
    <property type="entry name" value="hisF"/>
    <property type="match status" value="1"/>
</dbReference>
<dbReference type="InterPro" id="IPR004651">
    <property type="entry name" value="HisF"/>
</dbReference>
<dbReference type="InterPro" id="IPR050064">
    <property type="entry name" value="IGPS_HisA/HisF"/>
</dbReference>